<dbReference type="GO" id="GO:0016491">
    <property type="term" value="F:oxidoreductase activity"/>
    <property type="evidence" value="ECO:0007669"/>
    <property type="project" value="UniProtKB-KW"/>
</dbReference>
<proteinExistence type="predicted"/>
<comment type="caution">
    <text evidence="5">The sequence shown here is derived from an EMBL/GenBank/DDBJ whole genome shotgun (WGS) entry which is preliminary data.</text>
</comment>
<dbReference type="GeneID" id="75826651"/>
<evidence type="ECO:0000313" key="6">
    <source>
        <dbReference type="Proteomes" id="UP001055219"/>
    </source>
</evidence>
<accession>A0A9P9XZC1</accession>
<evidence type="ECO:0000256" key="1">
    <source>
        <dbReference type="ARBA" id="ARBA00022630"/>
    </source>
</evidence>
<keyword evidence="6" id="KW-1185">Reference proteome</keyword>
<dbReference type="Gene3D" id="3.50.50.60">
    <property type="entry name" value="FAD/NAD(P)-binding domain"/>
    <property type="match status" value="1"/>
</dbReference>
<dbReference type="RefSeq" id="XP_051361346.1">
    <property type="nucleotide sequence ID" value="XM_051507383.1"/>
</dbReference>
<dbReference type="Proteomes" id="UP001055219">
    <property type="component" value="Unassembled WGS sequence"/>
</dbReference>
<organism evidence="5 6">
    <name type="scientific">Emericellopsis cladophorae</name>
    <dbReference type="NCBI Taxonomy" id="2686198"/>
    <lineage>
        <taxon>Eukaryota</taxon>
        <taxon>Fungi</taxon>
        <taxon>Dikarya</taxon>
        <taxon>Ascomycota</taxon>
        <taxon>Pezizomycotina</taxon>
        <taxon>Sordariomycetes</taxon>
        <taxon>Hypocreomycetidae</taxon>
        <taxon>Hypocreales</taxon>
        <taxon>Bionectriaceae</taxon>
        <taxon>Emericellopsis</taxon>
    </lineage>
</organism>
<reference evidence="5" key="2">
    <citation type="submission" date="2022-07" db="EMBL/GenBank/DDBJ databases">
        <authorList>
            <person name="Goncalves M.F.M."/>
            <person name="Hilario S."/>
            <person name="Van De Peer Y."/>
            <person name="Esteves A.C."/>
            <person name="Alves A."/>
        </authorList>
    </citation>
    <scope>NUCLEOTIDE SEQUENCE</scope>
    <source>
        <strain evidence="5">MUM 19.33</strain>
    </source>
</reference>
<dbReference type="Pfam" id="PF01494">
    <property type="entry name" value="FAD_binding_3"/>
    <property type="match status" value="1"/>
</dbReference>
<dbReference type="SUPFAM" id="SSF51905">
    <property type="entry name" value="FAD/NAD(P)-binding domain"/>
    <property type="match status" value="1"/>
</dbReference>
<evidence type="ECO:0000256" key="3">
    <source>
        <dbReference type="ARBA" id="ARBA00023002"/>
    </source>
</evidence>
<keyword evidence="1" id="KW-0285">Flavoprotein</keyword>
<evidence type="ECO:0000259" key="4">
    <source>
        <dbReference type="Pfam" id="PF01494"/>
    </source>
</evidence>
<name>A0A9P9XZC1_9HYPO</name>
<dbReference type="InterPro" id="IPR002938">
    <property type="entry name" value="FAD-bd"/>
</dbReference>
<evidence type="ECO:0000256" key="2">
    <source>
        <dbReference type="ARBA" id="ARBA00022827"/>
    </source>
</evidence>
<dbReference type="GO" id="GO:0071949">
    <property type="term" value="F:FAD binding"/>
    <property type="evidence" value="ECO:0007669"/>
    <property type="project" value="InterPro"/>
</dbReference>
<sequence length="117" mass="12401">MIQAALDKMHVDDAAFWKITCSWPSGMPARQNEPRVTMMGDSAHSMAPAGGLESNTAVQGSAFLGTLLGEAGGFQLGATEAYEKETRVYVSETVHMRYTAAKGTFGIGVDEESTPAV</sequence>
<evidence type="ECO:0000313" key="5">
    <source>
        <dbReference type="EMBL" id="KAI6780490.1"/>
    </source>
</evidence>
<dbReference type="EMBL" id="JAGIXG020000031">
    <property type="protein sequence ID" value="KAI6780490.1"/>
    <property type="molecule type" value="Genomic_DNA"/>
</dbReference>
<dbReference type="OrthoDB" id="655030at2759"/>
<feature type="domain" description="FAD-binding" evidence="4">
    <location>
        <begin position="16"/>
        <end position="71"/>
    </location>
</feature>
<dbReference type="InterPro" id="IPR036188">
    <property type="entry name" value="FAD/NAD-bd_sf"/>
</dbReference>
<reference evidence="5" key="1">
    <citation type="journal article" date="2021" name="J Fungi (Basel)">
        <title>Genomic and Metabolomic Analyses of the Marine Fungus Emericellopsis cladophorae: Insights into Saltwater Adaptability Mechanisms and Its Biosynthetic Potential.</title>
        <authorList>
            <person name="Goncalves M.F.M."/>
            <person name="Hilario S."/>
            <person name="Van de Peer Y."/>
            <person name="Esteves A.C."/>
            <person name="Alves A."/>
        </authorList>
    </citation>
    <scope>NUCLEOTIDE SEQUENCE</scope>
    <source>
        <strain evidence="5">MUM 19.33</strain>
    </source>
</reference>
<dbReference type="AlphaFoldDB" id="A0A9P9XZC1"/>
<gene>
    <name evidence="5" type="ORF">J7T54_000129</name>
</gene>
<keyword evidence="2" id="KW-0274">FAD</keyword>
<protein>
    <recommendedName>
        <fullName evidence="4">FAD-binding domain-containing protein</fullName>
    </recommendedName>
</protein>
<keyword evidence="3" id="KW-0560">Oxidoreductase</keyword>